<evidence type="ECO:0000313" key="9">
    <source>
        <dbReference type="EMBL" id="GGC92867.1"/>
    </source>
</evidence>
<keyword evidence="4" id="KW-0479">Metal-binding</keyword>
<organism evidence="9 10">
    <name type="scientific">Chelatococcus reniformis</name>
    <dbReference type="NCBI Taxonomy" id="1494448"/>
    <lineage>
        <taxon>Bacteria</taxon>
        <taxon>Pseudomonadati</taxon>
        <taxon>Pseudomonadota</taxon>
        <taxon>Alphaproteobacteria</taxon>
        <taxon>Hyphomicrobiales</taxon>
        <taxon>Chelatococcaceae</taxon>
        <taxon>Chelatococcus</taxon>
    </lineage>
</organism>
<dbReference type="NCBIfam" id="NF045485">
    <property type="entry name" value="FPPsyn"/>
    <property type="match status" value="1"/>
</dbReference>
<protein>
    <recommendedName>
        <fullName evidence="7">Probable farnesyl diphosphate synthase</fullName>
    </recommendedName>
</protein>
<dbReference type="InterPro" id="IPR053378">
    <property type="entry name" value="Prenyl_diphosphate_synthase"/>
</dbReference>
<comment type="similarity">
    <text evidence="2 8">Belongs to the FPP/GGPP synthase family.</text>
</comment>
<dbReference type="EMBL" id="BMGG01000013">
    <property type="protein sequence ID" value="GGC92867.1"/>
    <property type="molecule type" value="Genomic_DNA"/>
</dbReference>
<reference evidence="9" key="2">
    <citation type="submission" date="2020-09" db="EMBL/GenBank/DDBJ databases">
        <authorList>
            <person name="Sun Q."/>
            <person name="Zhou Y."/>
        </authorList>
    </citation>
    <scope>NUCLEOTIDE SEQUENCE</scope>
    <source>
        <strain evidence="9">CGMCC 1.12919</strain>
    </source>
</reference>
<evidence type="ECO:0000256" key="2">
    <source>
        <dbReference type="ARBA" id="ARBA00006706"/>
    </source>
</evidence>
<evidence type="ECO:0000313" key="10">
    <source>
        <dbReference type="Proteomes" id="UP000637002"/>
    </source>
</evidence>
<evidence type="ECO:0000256" key="1">
    <source>
        <dbReference type="ARBA" id="ARBA00001946"/>
    </source>
</evidence>
<evidence type="ECO:0000256" key="7">
    <source>
        <dbReference type="ARBA" id="ARBA00069024"/>
    </source>
</evidence>
<accession>A0A916UYF1</accession>
<dbReference type="PANTHER" id="PTHR43281:SF1">
    <property type="entry name" value="FARNESYL DIPHOSPHATE SYNTHASE"/>
    <property type="match status" value="1"/>
</dbReference>
<dbReference type="InterPro" id="IPR008949">
    <property type="entry name" value="Isoprenoid_synthase_dom_sf"/>
</dbReference>
<comment type="caution">
    <text evidence="9">The sequence shown here is derived from an EMBL/GenBank/DDBJ whole genome shotgun (WGS) entry which is preliminary data.</text>
</comment>
<dbReference type="InterPro" id="IPR033749">
    <property type="entry name" value="Polyprenyl_synt_CS"/>
</dbReference>
<dbReference type="SUPFAM" id="SSF48576">
    <property type="entry name" value="Terpenoid synthases"/>
    <property type="match status" value="1"/>
</dbReference>
<keyword evidence="10" id="KW-1185">Reference proteome</keyword>
<dbReference type="Proteomes" id="UP000637002">
    <property type="component" value="Unassembled WGS sequence"/>
</dbReference>
<reference evidence="9" key="1">
    <citation type="journal article" date="2014" name="Int. J. Syst. Evol. Microbiol.">
        <title>Complete genome sequence of Corynebacterium casei LMG S-19264T (=DSM 44701T), isolated from a smear-ripened cheese.</title>
        <authorList>
            <consortium name="US DOE Joint Genome Institute (JGI-PGF)"/>
            <person name="Walter F."/>
            <person name="Albersmeier A."/>
            <person name="Kalinowski J."/>
            <person name="Ruckert C."/>
        </authorList>
    </citation>
    <scope>NUCLEOTIDE SEQUENCE</scope>
    <source>
        <strain evidence="9">CGMCC 1.12919</strain>
    </source>
</reference>
<dbReference type="Pfam" id="PF00348">
    <property type="entry name" value="polyprenyl_synt"/>
    <property type="match status" value="1"/>
</dbReference>
<evidence type="ECO:0000256" key="4">
    <source>
        <dbReference type="ARBA" id="ARBA00022723"/>
    </source>
</evidence>
<dbReference type="SFLD" id="SFLDS00005">
    <property type="entry name" value="Isoprenoid_Synthase_Type_I"/>
    <property type="match status" value="1"/>
</dbReference>
<dbReference type="InterPro" id="IPR000092">
    <property type="entry name" value="Polyprenyl_synt"/>
</dbReference>
<evidence type="ECO:0000256" key="3">
    <source>
        <dbReference type="ARBA" id="ARBA00022679"/>
    </source>
</evidence>
<evidence type="ECO:0000256" key="6">
    <source>
        <dbReference type="ARBA" id="ARBA00023229"/>
    </source>
</evidence>
<sequence length="306" mass="31736">MLPNAFQVRLQTAAEAVEAHLAAILVDDARPGERRRPVRLMQAMRHAALGGGKRLRPFLTIETGRLCGAPEAAALRAGCAIELVHCYSLVHDDLPSMDDDEVRRGRPTVHRAFDEATAILAGDGLLTLAFDVLADEATHARAEVRGALVAGLARAAGAGGMVGGQMHDLAAEGRFGTAALGEPEIRELQAMKTGAILAFAVRAGALVGEAPADARRHLDTYGAALGAAFQVADDLLDYEGDSAAVGKRTGKDAAAGKATLVAALGPDGARARCAALVDEAIASLVGFGPEADILREAARFVAVRRT</sequence>
<comment type="cofactor">
    <cofactor evidence="1">
        <name>Mg(2+)</name>
        <dbReference type="ChEBI" id="CHEBI:18420"/>
    </cofactor>
</comment>
<keyword evidence="5" id="KW-0460">Magnesium</keyword>
<evidence type="ECO:0000256" key="8">
    <source>
        <dbReference type="RuleBase" id="RU004466"/>
    </source>
</evidence>
<dbReference type="SFLD" id="SFLDG01017">
    <property type="entry name" value="Polyprenyl_Transferase_Like"/>
    <property type="match status" value="1"/>
</dbReference>
<dbReference type="CDD" id="cd00685">
    <property type="entry name" value="Trans_IPPS_HT"/>
    <property type="match status" value="1"/>
</dbReference>
<dbReference type="AlphaFoldDB" id="A0A916UYF1"/>
<dbReference type="GO" id="GO:0005737">
    <property type="term" value="C:cytoplasm"/>
    <property type="evidence" value="ECO:0007669"/>
    <property type="project" value="UniProtKB-ARBA"/>
</dbReference>
<dbReference type="GO" id="GO:0004659">
    <property type="term" value="F:prenyltransferase activity"/>
    <property type="evidence" value="ECO:0007669"/>
    <property type="project" value="InterPro"/>
</dbReference>
<dbReference type="GO" id="GO:0046872">
    <property type="term" value="F:metal ion binding"/>
    <property type="evidence" value="ECO:0007669"/>
    <property type="project" value="UniProtKB-KW"/>
</dbReference>
<keyword evidence="3 8" id="KW-0808">Transferase</keyword>
<evidence type="ECO:0000256" key="5">
    <source>
        <dbReference type="ARBA" id="ARBA00022842"/>
    </source>
</evidence>
<proteinExistence type="inferred from homology"/>
<dbReference type="PROSITE" id="PS00444">
    <property type="entry name" value="POLYPRENYL_SYNTHASE_2"/>
    <property type="match status" value="1"/>
</dbReference>
<keyword evidence="6" id="KW-0414">Isoprene biosynthesis</keyword>
<dbReference type="Gene3D" id="1.10.600.10">
    <property type="entry name" value="Farnesyl Diphosphate Synthase"/>
    <property type="match status" value="1"/>
</dbReference>
<dbReference type="FunFam" id="1.10.600.10:FF:000001">
    <property type="entry name" value="Geranylgeranyl diphosphate synthase"/>
    <property type="match status" value="1"/>
</dbReference>
<gene>
    <name evidence="9" type="ORF">GCM10010994_58350</name>
</gene>
<dbReference type="GO" id="GO:0016114">
    <property type="term" value="P:terpenoid biosynthetic process"/>
    <property type="evidence" value="ECO:0007669"/>
    <property type="project" value="UniProtKB-ARBA"/>
</dbReference>
<dbReference type="PROSITE" id="PS00723">
    <property type="entry name" value="POLYPRENYL_SYNTHASE_1"/>
    <property type="match status" value="1"/>
</dbReference>
<dbReference type="PANTHER" id="PTHR43281">
    <property type="entry name" value="FARNESYL DIPHOSPHATE SYNTHASE"/>
    <property type="match status" value="1"/>
</dbReference>
<name>A0A916UYF1_9HYPH</name>